<feature type="compositionally biased region" description="Basic and acidic residues" evidence="1">
    <location>
        <begin position="124"/>
        <end position="151"/>
    </location>
</feature>
<dbReference type="VEuPathDB" id="FungiDB:HpaG807681"/>
<feature type="region of interest" description="Disordered" evidence="1">
    <location>
        <begin position="116"/>
        <end position="178"/>
    </location>
</feature>
<feature type="region of interest" description="Disordered" evidence="1">
    <location>
        <begin position="70"/>
        <end position="93"/>
    </location>
</feature>
<sequence length="178" mass="20866">MMEKQRARCSMVDPVTSQPRLGPKTLANVQDLLRQYDAVKLVMEVDAPLRLQVETMICHLKEEEIAQKEEEAARERNLKAAQQAAELERDQEQVRIRQEAREREARQRRNEQLRIEALAAAAQKKREEREKERTEAERQRKVEEQERKRLDASISRGKVGLEKSIAMLRKSTDSEYVD</sequence>
<dbReference type="eggNOG" id="ENOG502S26D">
    <property type="taxonomic scope" value="Eukaryota"/>
</dbReference>
<keyword evidence="3" id="KW-1185">Reference proteome</keyword>
<name>M4BMP4_HYAAE</name>
<protein>
    <submittedName>
        <fullName evidence="2">Uncharacterized protein</fullName>
    </submittedName>
</protein>
<dbReference type="InParanoid" id="M4BMP4"/>
<reference evidence="2" key="2">
    <citation type="submission" date="2015-06" db="UniProtKB">
        <authorList>
            <consortium name="EnsemblProtists"/>
        </authorList>
    </citation>
    <scope>IDENTIFICATION</scope>
    <source>
        <strain evidence="2">Emoy2</strain>
    </source>
</reference>
<accession>M4BMP4</accession>
<proteinExistence type="predicted"/>
<reference evidence="3" key="1">
    <citation type="journal article" date="2010" name="Science">
        <title>Signatures of adaptation to obligate biotrophy in the Hyaloperonospora arabidopsidis genome.</title>
        <authorList>
            <person name="Baxter L."/>
            <person name="Tripathy S."/>
            <person name="Ishaque N."/>
            <person name="Boot N."/>
            <person name="Cabral A."/>
            <person name="Kemen E."/>
            <person name="Thines M."/>
            <person name="Ah-Fong A."/>
            <person name="Anderson R."/>
            <person name="Badejoko W."/>
            <person name="Bittner-Eddy P."/>
            <person name="Boore J.L."/>
            <person name="Chibucos M.C."/>
            <person name="Coates M."/>
            <person name="Dehal P."/>
            <person name="Delehaunty K."/>
            <person name="Dong S."/>
            <person name="Downton P."/>
            <person name="Dumas B."/>
            <person name="Fabro G."/>
            <person name="Fronick C."/>
            <person name="Fuerstenberg S.I."/>
            <person name="Fulton L."/>
            <person name="Gaulin E."/>
            <person name="Govers F."/>
            <person name="Hughes L."/>
            <person name="Humphray S."/>
            <person name="Jiang R.H."/>
            <person name="Judelson H."/>
            <person name="Kamoun S."/>
            <person name="Kyung K."/>
            <person name="Meijer H."/>
            <person name="Minx P."/>
            <person name="Morris P."/>
            <person name="Nelson J."/>
            <person name="Phuntumart V."/>
            <person name="Qutob D."/>
            <person name="Rehmany A."/>
            <person name="Rougon-Cardoso A."/>
            <person name="Ryden P."/>
            <person name="Torto-Alalibo T."/>
            <person name="Studholme D."/>
            <person name="Wang Y."/>
            <person name="Win J."/>
            <person name="Wood J."/>
            <person name="Clifton S.W."/>
            <person name="Rogers J."/>
            <person name="Van den Ackerveken G."/>
            <person name="Jones J.D."/>
            <person name="McDowell J.M."/>
            <person name="Beynon J."/>
            <person name="Tyler B.M."/>
        </authorList>
    </citation>
    <scope>NUCLEOTIDE SEQUENCE [LARGE SCALE GENOMIC DNA]</scope>
    <source>
        <strain evidence="3">Emoy2</strain>
    </source>
</reference>
<dbReference type="AlphaFoldDB" id="M4BMP4"/>
<dbReference type="EMBL" id="JH598426">
    <property type="status" value="NOT_ANNOTATED_CDS"/>
    <property type="molecule type" value="Genomic_DNA"/>
</dbReference>
<organism evidence="2 3">
    <name type="scientific">Hyaloperonospora arabidopsidis (strain Emoy2)</name>
    <name type="common">Downy mildew agent</name>
    <name type="synonym">Peronospora arabidopsidis</name>
    <dbReference type="NCBI Taxonomy" id="559515"/>
    <lineage>
        <taxon>Eukaryota</taxon>
        <taxon>Sar</taxon>
        <taxon>Stramenopiles</taxon>
        <taxon>Oomycota</taxon>
        <taxon>Peronosporomycetes</taxon>
        <taxon>Peronosporales</taxon>
        <taxon>Peronosporaceae</taxon>
        <taxon>Hyaloperonospora</taxon>
    </lineage>
</organism>
<evidence type="ECO:0000313" key="3">
    <source>
        <dbReference type="Proteomes" id="UP000011713"/>
    </source>
</evidence>
<evidence type="ECO:0000313" key="2">
    <source>
        <dbReference type="EnsemblProtists" id="HpaP807681"/>
    </source>
</evidence>
<dbReference type="HOGENOM" id="CLU_1513373_0_0_1"/>
<dbReference type="Proteomes" id="UP000011713">
    <property type="component" value="Unassembled WGS sequence"/>
</dbReference>
<evidence type="ECO:0000256" key="1">
    <source>
        <dbReference type="SAM" id="MobiDB-lite"/>
    </source>
</evidence>
<dbReference type="EnsemblProtists" id="HpaT807681">
    <property type="protein sequence ID" value="HpaP807681"/>
    <property type="gene ID" value="HpaG807681"/>
</dbReference>